<dbReference type="AlphaFoldDB" id="A0A6G0Y1W9"/>
<gene>
    <name evidence="2" type="ORF">FWK35_00024229</name>
</gene>
<evidence type="ECO:0000313" key="3">
    <source>
        <dbReference type="Proteomes" id="UP000478052"/>
    </source>
</evidence>
<dbReference type="Pfam" id="PF06477">
    <property type="entry name" value="DUF1091"/>
    <property type="match status" value="1"/>
</dbReference>
<keyword evidence="3" id="KW-1185">Reference proteome</keyword>
<dbReference type="Gene3D" id="2.70.220.10">
    <property type="entry name" value="Ganglioside GM2 activator"/>
    <property type="match status" value="1"/>
</dbReference>
<sequence length="192" mass="22417">FCTAPIIHGEYKMIINQIFKCNPSQEYKIQHNYDVFRTENSTILKGNMIFLIPFDDTLFMEINIAMRDSFGKWKYNTFIQKSPKACSTLKQGYGNSWNKYLKNFGIKNNTCPIAPGFYTGSGMDMSIYKDTNFPQQLIYGTYKLRVSYTRNNEIFGCNIYIYEIMSYICSYLTIKSYYFIIAVLNLSIDILA</sequence>
<name>A0A6G0Y1W9_APHCR</name>
<dbReference type="OrthoDB" id="6612036at2759"/>
<evidence type="ECO:0008006" key="4">
    <source>
        <dbReference type="Google" id="ProtNLM"/>
    </source>
</evidence>
<feature type="non-terminal residue" evidence="2">
    <location>
        <position position="1"/>
    </location>
</feature>
<dbReference type="EMBL" id="VUJU01006816">
    <property type="protein sequence ID" value="KAF0747519.1"/>
    <property type="molecule type" value="Genomic_DNA"/>
</dbReference>
<dbReference type="Proteomes" id="UP000478052">
    <property type="component" value="Unassembled WGS sequence"/>
</dbReference>
<keyword evidence="1" id="KW-0732">Signal</keyword>
<comment type="caution">
    <text evidence="2">The sequence shown here is derived from an EMBL/GenBank/DDBJ whole genome shotgun (WGS) entry which is preliminary data.</text>
</comment>
<evidence type="ECO:0000256" key="1">
    <source>
        <dbReference type="ARBA" id="ARBA00022729"/>
    </source>
</evidence>
<dbReference type="InterPro" id="IPR036846">
    <property type="entry name" value="GM2-AP_sf"/>
</dbReference>
<proteinExistence type="predicted"/>
<protein>
    <recommendedName>
        <fullName evidence="4">MD-2-related lipid-recognition domain-containing protein</fullName>
    </recommendedName>
</protein>
<evidence type="ECO:0000313" key="2">
    <source>
        <dbReference type="EMBL" id="KAF0747519.1"/>
    </source>
</evidence>
<organism evidence="2 3">
    <name type="scientific">Aphis craccivora</name>
    <name type="common">Cowpea aphid</name>
    <dbReference type="NCBI Taxonomy" id="307492"/>
    <lineage>
        <taxon>Eukaryota</taxon>
        <taxon>Metazoa</taxon>
        <taxon>Ecdysozoa</taxon>
        <taxon>Arthropoda</taxon>
        <taxon>Hexapoda</taxon>
        <taxon>Insecta</taxon>
        <taxon>Pterygota</taxon>
        <taxon>Neoptera</taxon>
        <taxon>Paraneoptera</taxon>
        <taxon>Hemiptera</taxon>
        <taxon>Sternorrhyncha</taxon>
        <taxon>Aphidomorpha</taxon>
        <taxon>Aphidoidea</taxon>
        <taxon>Aphididae</taxon>
        <taxon>Aphidini</taxon>
        <taxon>Aphis</taxon>
        <taxon>Aphis</taxon>
    </lineage>
</organism>
<accession>A0A6G0Y1W9</accession>
<dbReference type="InterPro" id="IPR010512">
    <property type="entry name" value="DUF1091"/>
</dbReference>
<reference evidence="2 3" key="1">
    <citation type="submission" date="2019-08" db="EMBL/GenBank/DDBJ databases">
        <title>Whole genome of Aphis craccivora.</title>
        <authorList>
            <person name="Voronova N.V."/>
            <person name="Shulinski R.S."/>
            <person name="Bandarenka Y.V."/>
            <person name="Zhorov D.G."/>
            <person name="Warner D."/>
        </authorList>
    </citation>
    <scope>NUCLEOTIDE SEQUENCE [LARGE SCALE GENOMIC DNA]</scope>
    <source>
        <strain evidence="2">180601</strain>
        <tissue evidence="2">Whole Body</tissue>
    </source>
</reference>